<accession>A0A8C0IM99</accession>
<evidence type="ECO:0000313" key="2">
    <source>
        <dbReference type="Ensembl" id="ENSCABP00000006569.1"/>
    </source>
</evidence>
<protein>
    <recommendedName>
        <fullName evidence="4">Radiation-inducible immediate-early gene IEX-1</fullName>
    </recommendedName>
</protein>
<name>A0A8C0IM99_CHEAB</name>
<proteinExistence type="predicted"/>
<keyword evidence="3" id="KW-1185">Reference proteome</keyword>
<evidence type="ECO:0008006" key="4">
    <source>
        <dbReference type="Google" id="ProtNLM"/>
    </source>
</evidence>
<dbReference type="GO" id="GO:0043066">
    <property type="term" value="P:negative regulation of apoptotic process"/>
    <property type="evidence" value="ECO:0007669"/>
    <property type="project" value="InterPro"/>
</dbReference>
<reference evidence="2" key="2">
    <citation type="submission" date="2025-09" db="UniProtKB">
        <authorList>
            <consortium name="Ensembl"/>
        </authorList>
    </citation>
    <scope>IDENTIFICATION</scope>
</reference>
<evidence type="ECO:0000313" key="3">
    <source>
        <dbReference type="Proteomes" id="UP000694404"/>
    </source>
</evidence>
<feature type="region of interest" description="Disordered" evidence="1">
    <location>
        <begin position="1"/>
        <end position="21"/>
    </location>
</feature>
<reference evidence="2" key="1">
    <citation type="submission" date="2025-08" db="UniProtKB">
        <authorList>
            <consortium name="Ensembl"/>
        </authorList>
    </citation>
    <scope>IDENTIFICATION</scope>
</reference>
<sequence length="210" mass="23605">MSFTGENLFSRTEQVESTPKSLTKQRFARIAAGKSPSLSAKRSRKPRRVLYPFQVRRYLPRQEADSVKRWLLFLIGVILMQIFTENPEQDKLAPEDKYLPLLPISHPFPDLPLALSTPLFLLQARGATAVGFSSFSTQASGRPVQLEGVLFPLSGLVLKEGGEAQTDPLVGLLSFRFQKFHFSGLFLAIVELIQMSINERVLGFLFFTCL</sequence>
<dbReference type="PRINTS" id="PR02100">
    <property type="entry name" value="GENEIEX1"/>
</dbReference>
<organism evidence="2 3">
    <name type="scientific">Chelonoidis abingdonii</name>
    <name type="common">Abingdon island giant tortoise</name>
    <name type="synonym">Testudo abingdonii</name>
    <dbReference type="NCBI Taxonomy" id="106734"/>
    <lineage>
        <taxon>Eukaryota</taxon>
        <taxon>Metazoa</taxon>
        <taxon>Chordata</taxon>
        <taxon>Craniata</taxon>
        <taxon>Vertebrata</taxon>
        <taxon>Euteleostomi</taxon>
        <taxon>Archelosauria</taxon>
        <taxon>Testudinata</taxon>
        <taxon>Testudines</taxon>
        <taxon>Cryptodira</taxon>
        <taxon>Durocryptodira</taxon>
        <taxon>Testudinoidea</taxon>
        <taxon>Testudinidae</taxon>
        <taxon>Chelonoidis</taxon>
    </lineage>
</organism>
<dbReference type="GeneTree" id="ENSGT00960000189388"/>
<dbReference type="Proteomes" id="UP000694404">
    <property type="component" value="Unplaced"/>
</dbReference>
<evidence type="ECO:0000256" key="1">
    <source>
        <dbReference type="SAM" id="MobiDB-lite"/>
    </source>
</evidence>
<dbReference type="InterPro" id="IPR024829">
    <property type="entry name" value="IEX-1"/>
</dbReference>
<dbReference type="AlphaFoldDB" id="A0A8C0IM99"/>
<dbReference type="Ensembl" id="ENSCABT00000007177.1">
    <property type="protein sequence ID" value="ENSCABP00000006569.1"/>
    <property type="gene ID" value="ENSCABG00000004976.1"/>
</dbReference>
<dbReference type="PANTHER" id="PTHR16915:SF0">
    <property type="entry name" value="RADIATION-INDUCIBLE IMMEDIATE-EARLY GENE IEX-1"/>
    <property type="match status" value="1"/>
</dbReference>
<dbReference type="PANTHER" id="PTHR16915">
    <property type="entry name" value="IMMEDIATE EARLY RESPONSE 3"/>
    <property type="match status" value="1"/>
</dbReference>